<proteinExistence type="predicted"/>
<dbReference type="GO" id="GO:0008237">
    <property type="term" value="F:metallopeptidase activity"/>
    <property type="evidence" value="ECO:0007669"/>
    <property type="project" value="UniProtKB-KW"/>
</dbReference>
<feature type="transmembrane region" description="Helical" evidence="1">
    <location>
        <begin position="181"/>
        <end position="198"/>
    </location>
</feature>
<feature type="domain" description="CAAX prenyl protease 2/Lysostaphin resistance protein A-like" evidence="2">
    <location>
        <begin position="145"/>
        <end position="241"/>
    </location>
</feature>
<evidence type="ECO:0000313" key="4">
    <source>
        <dbReference type="Proteomes" id="UP000639775"/>
    </source>
</evidence>
<dbReference type="PANTHER" id="PTHR36435:SF1">
    <property type="entry name" value="CAAX AMINO TERMINAL PROTEASE FAMILY PROTEIN"/>
    <property type="match status" value="1"/>
</dbReference>
<feature type="transmembrane region" description="Helical" evidence="1">
    <location>
        <begin position="140"/>
        <end position="160"/>
    </location>
</feature>
<keyword evidence="1" id="KW-1133">Transmembrane helix</keyword>
<evidence type="ECO:0000259" key="2">
    <source>
        <dbReference type="Pfam" id="PF02517"/>
    </source>
</evidence>
<reference evidence="3" key="1">
    <citation type="submission" date="2020-03" db="EMBL/GenBank/DDBJ databases">
        <title>Roseovarius gahaiensis sp. nov., isolated from Gahai Saline Lake, China.</title>
        <authorList>
            <person name="Sun X."/>
        </authorList>
    </citation>
    <scope>NUCLEOTIDE SEQUENCE</scope>
    <source>
        <strain evidence="3">GH877</strain>
    </source>
</reference>
<dbReference type="InterPro" id="IPR003675">
    <property type="entry name" value="Rce1/LyrA-like_dom"/>
</dbReference>
<dbReference type="Pfam" id="PF02517">
    <property type="entry name" value="Rce1-like"/>
    <property type="match status" value="1"/>
</dbReference>
<dbReference type="PANTHER" id="PTHR36435">
    <property type="entry name" value="SLR1288 PROTEIN"/>
    <property type="match status" value="1"/>
</dbReference>
<dbReference type="EMBL" id="JAAORB010000006">
    <property type="protein sequence ID" value="NHQ73880.1"/>
    <property type="molecule type" value="Genomic_DNA"/>
</dbReference>
<accession>A0A967EFU8</accession>
<dbReference type="RefSeq" id="WP_167194160.1">
    <property type="nucleotide sequence ID" value="NZ_JAAORB010000006.1"/>
</dbReference>
<dbReference type="GO" id="GO:0004175">
    <property type="term" value="F:endopeptidase activity"/>
    <property type="evidence" value="ECO:0007669"/>
    <property type="project" value="UniProtKB-ARBA"/>
</dbReference>
<keyword evidence="3" id="KW-0378">Hydrolase</keyword>
<feature type="transmembrane region" description="Helical" evidence="1">
    <location>
        <begin position="272"/>
        <end position="293"/>
    </location>
</feature>
<name>A0A967EFU8_9RHOB</name>
<protein>
    <submittedName>
        <fullName evidence="3">CPBP family intramembrane metalloprotease</fullName>
    </submittedName>
</protein>
<keyword evidence="1" id="KW-0472">Membrane</keyword>
<feature type="transmembrane region" description="Helical" evidence="1">
    <location>
        <begin position="229"/>
        <end position="252"/>
    </location>
</feature>
<keyword evidence="3" id="KW-0645">Protease</keyword>
<feature type="transmembrane region" description="Helical" evidence="1">
    <location>
        <begin position="20"/>
        <end position="48"/>
    </location>
</feature>
<dbReference type="Proteomes" id="UP000639775">
    <property type="component" value="Unassembled WGS sequence"/>
</dbReference>
<organism evidence="3 4">
    <name type="scientific">Roseovarius gahaiensis</name>
    <dbReference type="NCBI Taxonomy" id="2716691"/>
    <lineage>
        <taxon>Bacteria</taxon>
        <taxon>Pseudomonadati</taxon>
        <taxon>Pseudomonadota</taxon>
        <taxon>Alphaproteobacteria</taxon>
        <taxon>Rhodobacterales</taxon>
        <taxon>Roseobacteraceae</taxon>
        <taxon>Roseovarius</taxon>
    </lineage>
</organism>
<keyword evidence="1" id="KW-0812">Transmembrane</keyword>
<feature type="transmembrane region" description="Helical" evidence="1">
    <location>
        <begin position="204"/>
        <end position="222"/>
    </location>
</feature>
<evidence type="ECO:0000256" key="1">
    <source>
        <dbReference type="SAM" id="Phobius"/>
    </source>
</evidence>
<evidence type="ECO:0000313" key="3">
    <source>
        <dbReference type="EMBL" id="NHQ73880.1"/>
    </source>
</evidence>
<dbReference type="GO" id="GO:0080120">
    <property type="term" value="P:CAAX-box protein maturation"/>
    <property type="evidence" value="ECO:0007669"/>
    <property type="project" value="UniProtKB-ARBA"/>
</dbReference>
<dbReference type="InterPro" id="IPR052710">
    <property type="entry name" value="CAAX_protease"/>
</dbReference>
<comment type="caution">
    <text evidence="3">The sequence shown here is derived from an EMBL/GenBank/DDBJ whole genome shotgun (WGS) entry which is preliminary data.</text>
</comment>
<sequence>MRYAPHDKLIAPARSSAHPVRLLAGVILTIVLFLVLSSGFSALLQSLIGPSAWQALSPALQTGTTPVSVLINLFIFGLLVMALAVTLSVVHRRTLGSLLGPLGPAVRQFRRVAAALIILLLVVVFLPTGNALRPVPNLPFGLWLLFLPVGMLAVLVQTTAEELAFRGYLQSQLAARFRHPLIWMGAPSALFALLHLDPSAHGDNTWLVVIWAACFGLAASDLTARSGTLAPAIALHFVNNLNAILIAAPKGYFDGLALYVYPFSLQDSDGVWAWFPADLMMLGCGWLAARVALRR</sequence>
<feature type="transmembrane region" description="Helical" evidence="1">
    <location>
        <begin position="111"/>
        <end position="128"/>
    </location>
</feature>
<keyword evidence="4" id="KW-1185">Reference proteome</keyword>
<keyword evidence="3" id="KW-0482">Metalloprotease</keyword>
<feature type="transmembrane region" description="Helical" evidence="1">
    <location>
        <begin position="68"/>
        <end position="90"/>
    </location>
</feature>
<gene>
    <name evidence="3" type="ORF">HAT86_05290</name>
</gene>
<dbReference type="AlphaFoldDB" id="A0A967EFU8"/>